<feature type="binding site" evidence="7">
    <location>
        <position position="333"/>
    </location>
    <ligand>
        <name>3-phosphoshikimate</name>
        <dbReference type="ChEBI" id="CHEBI:145989"/>
    </ligand>
</feature>
<feature type="binding site" evidence="7">
    <location>
        <position position="183"/>
    </location>
    <ligand>
        <name>3-phosphoshikimate</name>
        <dbReference type="ChEBI" id="CHEBI:145989"/>
    </ligand>
</feature>
<dbReference type="PROSITE" id="PS00885">
    <property type="entry name" value="EPSP_SYNTHASE_2"/>
    <property type="match status" value="1"/>
</dbReference>
<dbReference type="InterPro" id="IPR023193">
    <property type="entry name" value="EPSP_synthase_CS"/>
</dbReference>
<comment type="function">
    <text evidence="7">Catalyzes the transfer of the enolpyruvyl moiety of phosphoenolpyruvate (PEP) to the 5-hydroxyl of shikimate-3-phosphate (S3P) to produce enolpyruvyl shikimate-3-phosphate and inorganic phosphate.</text>
</comment>
<feature type="binding site" evidence="7">
    <location>
        <position position="135"/>
    </location>
    <ligand>
        <name>phosphoenolpyruvate</name>
        <dbReference type="ChEBI" id="CHEBI:58702"/>
    </ligand>
</feature>
<dbReference type="STRING" id="218140.BPSY_1687"/>
<dbReference type="HAMAP" id="MF_00210">
    <property type="entry name" value="EPSP_synth"/>
    <property type="match status" value="1"/>
</dbReference>
<keyword evidence="3 7" id="KW-0028">Amino-acid biosynthesis</keyword>
<dbReference type="GO" id="GO:0009073">
    <property type="term" value="P:aromatic amino acid family biosynthetic process"/>
    <property type="evidence" value="ECO:0007669"/>
    <property type="project" value="UniProtKB-KW"/>
</dbReference>
<feature type="binding site" evidence="7">
    <location>
        <position position="33"/>
    </location>
    <ligand>
        <name>3-phosphoshikimate</name>
        <dbReference type="ChEBI" id="CHEBI:145989"/>
    </ligand>
</feature>
<comment type="catalytic activity">
    <reaction evidence="6">
        <text>3-phosphoshikimate + phosphoenolpyruvate = 5-O-(1-carboxyvinyl)-3-phosphoshikimate + phosphate</text>
        <dbReference type="Rhea" id="RHEA:21256"/>
        <dbReference type="ChEBI" id="CHEBI:43474"/>
        <dbReference type="ChEBI" id="CHEBI:57701"/>
        <dbReference type="ChEBI" id="CHEBI:58702"/>
        <dbReference type="ChEBI" id="CHEBI:145989"/>
        <dbReference type="EC" id="2.5.1.19"/>
    </reaction>
    <physiologicalReaction direction="left-to-right" evidence="6">
        <dbReference type="Rhea" id="RHEA:21257"/>
    </physiologicalReaction>
</comment>
<dbReference type="PANTHER" id="PTHR21090">
    <property type="entry name" value="AROM/DEHYDROQUINATE SYNTHASE"/>
    <property type="match status" value="1"/>
</dbReference>
<comment type="similarity">
    <text evidence="2 7">Belongs to the EPSP synthase family.</text>
</comment>
<name>A0A087CDC9_9BIFI</name>
<evidence type="ECO:0000313" key="10">
    <source>
        <dbReference type="EMBL" id="KFI81279.1"/>
    </source>
</evidence>
<dbReference type="AlphaFoldDB" id="A0A087CDC9"/>
<feature type="domain" description="Enolpyruvate transferase" evidence="9">
    <location>
        <begin position="19"/>
        <end position="441"/>
    </location>
</feature>
<feature type="binding site" evidence="7">
    <location>
        <position position="182"/>
    </location>
    <ligand>
        <name>3-phosphoshikimate</name>
        <dbReference type="ChEBI" id="CHEBI:145989"/>
    </ligand>
</feature>
<feature type="region of interest" description="Disordered" evidence="8">
    <location>
        <begin position="1"/>
        <end position="24"/>
    </location>
</feature>
<feature type="binding site" evidence="7">
    <location>
        <position position="433"/>
    </location>
    <ligand>
        <name>phosphoenolpyruvate</name>
        <dbReference type="ChEBI" id="CHEBI:58702"/>
    </ligand>
</feature>
<feature type="binding site" evidence="7">
    <location>
        <position position="184"/>
    </location>
    <ligand>
        <name>3-phosphoshikimate</name>
        <dbReference type="ChEBI" id="CHEBI:145989"/>
    </ligand>
</feature>
<dbReference type="SUPFAM" id="SSF55205">
    <property type="entry name" value="EPT/RTPC-like"/>
    <property type="match status" value="1"/>
</dbReference>
<feature type="active site" description="Proton acceptor" evidence="7">
    <location>
        <position position="333"/>
    </location>
</feature>
<dbReference type="Gene3D" id="3.65.10.10">
    <property type="entry name" value="Enolpyruvate transferase domain"/>
    <property type="match status" value="2"/>
</dbReference>
<dbReference type="PROSITE" id="PS00104">
    <property type="entry name" value="EPSP_SYNTHASE_1"/>
    <property type="match status" value="1"/>
</dbReference>
<dbReference type="PANTHER" id="PTHR21090:SF5">
    <property type="entry name" value="PENTAFUNCTIONAL AROM POLYPEPTIDE"/>
    <property type="match status" value="1"/>
</dbReference>
<dbReference type="InterPro" id="IPR001986">
    <property type="entry name" value="Enolpyruvate_Tfrase_dom"/>
</dbReference>
<dbReference type="NCBIfam" id="TIGR01356">
    <property type="entry name" value="aroA"/>
    <property type="match status" value="1"/>
</dbReference>
<gene>
    <name evidence="7" type="primary">aroA</name>
    <name evidence="10" type="ORF">BPSY_1687</name>
</gene>
<evidence type="ECO:0000256" key="2">
    <source>
        <dbReference type="ARBA" id="ARBA00009948"/>
    </source>
</evidence>
<dbReference type="InterPro" id="IPR013792">
    <property type="entry name" value="RNA3'P_cycl/enolpyr_Trfase_a/b"/>
</dbReference>
<comment type="caution">
    <text evidence="10">The sequence shown here is derived from an EMBL/GenBank/DDBJ whole genome shotgun (WGS) entry which is preliminary data.</text>
</comment>
<feature type="binding site" evidence="7">
    <location>
        <position position="33"/>
    </location>
    <ligand>
        <name>phosphoenolpyruvate</name>
        <dbReference type="ChEBI" id="CHEBI:58702"/>
    </ligand>
</feature>
<evidence type="ECO:0000259" key="9">
    <source>
        <dbReference type="Pfam" id="PF00275"/>
    </source>
</evidence>
<comment type="pathway">
    <text evidence="1 7">Metabolic intermediate biosynthesis; chorismate biosynthesis; chorismate from D-erythrose 4-phosphate and phosphoenolpyruvate: step 6/7.</text>
</comment>
<accession>A0A087CDC9</accession>
<evidence type="ECO:0000256" key="6">
    <source>
        <dbReference type="ARBA" id="ARBA00044633"/>
    </source>
</evidence>
<feature type="binding site" evidence="7">
    <location>
        <position position="360"/>
    </location>
    <ligand>
        <name>3-phosphoshikimate</name>
        <dbReference type="ChEBI" id="CHEBI:145989"/>
    </ligand>
</feature>
<feature type="binding site" evidence="7">
    <location>
        <position position="364"/>
    </location>
    <ligand>
        <name>phosphoenolpyruvate</name>
        <dbReference type="ChEBI" id="CHEBI:58702"/>
    </ligand>
</feature>
<evidence type="ECO:0000256" key="1">
    <source>
        <dbReference type="ARBA" id="ARBA00004811"/>
    </source>
</evidence>
<dbReference type="UniPathway" id="UPA00053">
    <property type="reaction ID" value="UER00089"/>
</dbReference>
<dbReference type="GO" id="GO:0005737">
    <property type="term" value="C:cytoplasm"/>
    <property type="evidence" value="ECO:0007669"/>
    <property type="project" value="UniProtKB-SubCell"/>
</dbReference>
<feature type="binding site" evidence="7">
    <location>
        <position position="408"/>
    </location>
    <ligand>
        <name>phosphoenolpyruvate</name>
        <dbReference type="ChEBI" id="CHEBI:58702"/>
    </ligand>
</feature>
<dbReference type="GO" id="GO:0009423">
    <property type="term" value="P:chorismate biosynthetic process"/>
    <property type="evidence" value="ECO:0007669"/>
    <property type="project" value="UniProtKB-UniRule"/>
</dbReference>
<keyword evidence="5 7" id="KW-0057">Aromatic amino acid biosynthesis</keyword>
<keyword evidence="4 7" id="KW-0808">Transferase</keyword>
<dbReference type="Proteomes" id="UP000029050">
    <property type="component" value="Unassembled WGS sequence"/>
</dbReference>
<proteinExistence type="inferred from homology"/>
<organism evidence="10 11">
    <name type="scientific">Bifidobacterium psychraerophilum</name>
    <dbReference type="NCBI Taxonomy" id="218140"/>
    <lineage>
        <taxon>Bacteria</taxon>
        <taxon>Bacillati</taxon>
        <taxon>Actinomycetota</taxon>
        <taxon>Actinomycetes</taxon>
        <taxon>Bifidobacteriales</taxon>
        <taxon>Bifidobacteriaceae</taxon>
        <taxon>Bifidobacterium</taxon>
    </lineage>
</organism>
<evidence type="ECO:0000256" key="5">
    <source>
        <dbReference type="ARBA" id="ARBA00023141"/>
    </source>
</evidence>
<feature type="binding site" evidence="7">
    <location>
        <position position="211"/>
    </location>
    <ligand>
        <name>3-phosphoshikimate</name>
        <dbReference type="ChEBI" id="CHEBI:145989"/>
    </ligand>
</feature>
<evidence type="ECO:0000256" key="4">
    <source>
        <dbReference type="ARBA" id="ARBA00022679"/>
    </source>
</evidence>
<keyword evidence="7" id="KW-0963">Cytoplasm</keyword>
<dbReference type="PIRSF" id="PIRSF000505">
    <property type="entry name" value="EPSPS"/>
    <property type="match status" value="1"/>
</dbReference>
<reference evidence="10 11" key="1">
    <citation type="submission" date="2014-03" db="EMBL/GenBank/DDBJ databases">
        <title>Genomics of Bifidobacteria.</title>
        <authorList>
            <person name="Ventura M."/>
            <person name="Milani C."/>
            <person name="Lugli G.A."/>
        </authorList>
    </citation>
    <scope>NUCLEOTIDE SEQUENCE [LARGE SCALE GENOMIC DNA]</scope>
    <source>
        <strain evidence="10 11">LMG 21775</strain>
    </source>
</reference>
<dbReference type="eggNOG" id="COG0128">
    <property type="taxonomic scope" value="Bacteria"/>
</dbReference>
<dbReference type="InterPro" id="IPR006264">
    <property type="entry name" value="EPSP_synthase"/>
</dbReference>
<evidence type="ECO:0000256" key="3">
    <source>
        <dbReference type="ARBA" id="ARBA00022605"/>
    </source>
</evidence>
<feature type="binding site" evidence="7">
    <location>
        <position position="184"/>
    </location>
    <ligand>
        <name>phosphoenolpyruvate</name>
        <dbReference type="ChEBI" id="CHEBI:58702"/>
    </ligand>
</feature>
<comment type="caution">
    <text evidence="7">Lacks conserved residue(s) required for the propagation of feature annotation.</text>
</comment>
<evidence type="ECO:0000256" key="7">
    <source>
        <dbReference type="HAMAP-Rule" id="MF_00210"/>
    </source>
</evidence>
<evidence type="ECO:0000256" key="8">
    <source>
        <dbReference type="SAM" id="MobiDB-lite"/>
    </source>
</evidence>
<feature type="binding site" evidence="7">
    <location>
        <position position="34"/>
    </location>
    <ligand>
        <name>3-phosphoshikimate</name>
        <dbReference type="ChEBI" id="CHEBI:145989"/>
    </ligand>
</feature>
<dbReference type="Pfam" id="PF00275">
    <property type="entry name" value="EPSP_synthase"/>
    <property type="match status" value="1"/>
</dbReference>
<dbReference type="GO" id="GO:0003866">
    <property type="term" value="F:3-phosphoshikimate 1-carboxyvinyltransferase activity"/>
    <property type="evidence" value="ECO:0007669"/>
    <property type="project" value="UniProtKB-UniRule"/>
</dbReference>
<keyword evidence="11" id="KW-1185">Reference proteome</keyword>
<dbReference type="EC" id="2.5.1.19" evidence="7"/>
<dbReference type="InterPro" id="IPR036968">
    <property type="entry name" value="Enolpyruvate_Tfrase_sf"/>
</dbReference>
<dbReference type="GO" id="GO:0008652">
    <property type="term" value="P:amino acid biosynthetic process"/>
    <property type="evidence" value="ECO:0007669"/>
    <property type="project" value="UniProtKB-KW"/>
</dbReference>
<dbReference type="EMBL" id="JGZI01000010">
    <property type="protein sequence ID" value="KFI81279.1"/>
    <property type="molecule type" value="Genomic_DNA"/>
</dbReference>
<protein>
    <recommendedName>
        <fullName evidence="7">3-phosphoshikimate 1-carboxyvinyltransferase</fullName>
        <ecNumber evidence="7">2.5.1.19</ecNumber>
    </recommendedName>
    <alternativeName>
        <fullName evidence="7">5-enolpyruvylshikimate-3-phosphate synthase</fullName>
        <shortName evidence="7">EPSP synthase</shortName>
        <shortName evidence="7">EPSPS</shortName>
    </alternativeName>
</protein>
<sequence length="450" mass="47683">MTDMTADPNIQESWPAPAPQGPLHARVKIPGSKSLSNRYLLLAAAGSSTVTLHGLLRSRDSELMMGALETLGVRVSSDADDPTTVSVSPPGSGRYTGNVTIDCGLAGTVMRFVPGLAMLADGPVTFDGDSQAYQRPMAPLLEGLEQLGADIVYHGEPGHLPFTLVPPSQWNSGKVAIDASASSQFISGILLIAPALPHGVILKHTGKTLPSLPHIRMTVDDLKHAGAQVKAHEYQREWLVEPGSLHLPPHVTIEPDLSNAAPFLGAALLAGGSVEVPNWPEQTTQPGGLLPGYLSRMGADVSFIEEEGTRWCRVSSDGTIHGLGDFDLTAAGEIAPSLAALLVFADAGTNMLGIGHLRGHETNRLAALVQEIGRIGGEAQELPDGISITPVPQERLHAADLHSYADHRMATFGAMLALRIHGITVENIGTTSKTLPDFVEMWRSMLNDDK</sequence>
<feature type="binding site" evidence="7">
    <location>
        <position position="38"/>
    </location>
    <ligand>
        <name>3-phosphoshikimate</name>
        <dbReference type="ChEBI" id="CHEBI:145989"/>
    </ligand>
</feature>
<comment type="subunit">
    <text evidence="7">Monomer.</text>
</comment>
<evidence type="ECO:0000313" key="11">
    <source>
        <dbReference type="Proteomes" id="UP000029050"/>
    </source>
</evidence>
<comment type="subcellular location">
    <subcellularLocation>
        <location evidence="7">Cytoplasm</location>
    </subcellularLocation>
</comment>
<dbReference type="CDD" id="cd01556">
    <property type="entry name" value="EPSP_synthase"/>
    <property type="match status" value="1"/>
</dbReference>
<dbReference type="RefSeq" id="WP_033496226.1">
    <property type="nucleotide sequence ID" value="NZ_JGZI01000010.1"/>
</dbReference>
<feature type="binding site" evidence="7">
    <location>
        <position position="107"/>
    </location>
    <ligand>
        <name>phosphoenolpyruvate</name>
        <dbReference type="ChEBI" id="CHEBI:58702"/>
    </ligand>
</feature>